<feature type="transmembrane region" description="Helical" evidence="6">
    <location>
        <begin position="176"/>
        <end position="197"/>
    </location>
</feature>
<keyword evidence="4 6" id="KW-1133">Transmembrane helix</keyword>
<name>A0A0F6TJ51_9CAUD</name>
<protein>
    <submittedName>
        <fullName evidence="8">Inner membrane protein</fullName>
    </submittedName>
</protein>
<evidence type="ECO:0000256" key="5">
    <source>
        <dbReference type="ARBA" id="ARBA00023136"/>
    </source>
</evidence>
<dbReference type="Pfam" id="PF01757">
    <property type="entry name" value="Acyl_transf_3"/>
    <property type="match status" value="1"/>
</dbReference>
<evidence type="ECO:0000256" key="3">
    <source>
        <dbReference type="ARBA" id="ARBA00022692"/>
    </source>
</evidence>
<sequence>MKDKNLNIELIRVAACFLVVVLHSVIIGMNETGSSGWDILNIIESFTRISVPLFIMISGALLIKESTNMNSSLKRANRLFIILLFWSAIYYLYRSHVNSFPIDVKSFFNLFFRSQIFYHMWYLYAAIGFVIIMPLLSKFYLHSNKIDVVILVWLWMLLLFFSLLNVYLGLNLNINNLFQVSIFSSLAVYLLLGKIILDNQVNMTNSTKIMLTIMLTACTFATAFITKNISVYRGPVNQMFYDNSSLFIAMSAICFMVFMINTPVKNKTILHIVKFISPCTLGIYLVHPLIIDILRRFLLDKYSIHPEMFIVIPLSFIVFLISLAIVVFLRKFGLSRVI</sequence>
<proteinExistence type="predicted"/>
<feature type="transmembrane region" description="Helical" evidence="6">
    <location>
        <begin position="209"/>
        <end position="226"/>
    </location>
</feature>
<keyword evidence="2" id="KW-1003">Cell membrane</keyword>
<feature type="transmembrane region" description="Helical" evidence="6">
    <location>
        <begin position="271"/>
        <end position="290"/>
    </location>
</feature>
<feature type="domain" description="Acyltransferase 3" evidence="7">
    <location>
        <begin position="6"/>
        <end position="327"/>
    </location>
</feature>
<feature type="transmembrane region" description="Helical" evidence="6">
    <location>
        <begin position="12"/>
        <end position="30"/>
    </location>
</feature>
<dbReference type="PANTHER" id="PTHR40074:SF2">
    <property type="entry name" value="O-ACETYLTRANSFERASE WECH"/>
    <property type="match status" value="1"/>
</dbReference>
<feature type="transmembrane region" description="Helical" evidence="6">
    <location>
        <begin position="148"/>
        <end position="170"/>
    </location>
</feature>
<evidence type="ECO:0000256" key="4">
    <source>
        <dbReference type="ARBA" id="ARBA00022989"/>
    </source>
</evidence>
<dbReference type="GO" id="GO:0009246">
    <property type="term" value="P:enterobacterial common antigen biosynthetic process"/>
    <property type="evidence" value="ECO:0007669"/>
    <property type="project" value="TreeGrafter"/>
</dbReference>
<feature type="transmembrane region" description="Helical" evidence="6">
    <location>
        <begin position="246"/>
        <end position="264"/>
    </location>
</feature>
<dbReference type="Proteomes" id="UP000033806">
    <property type="component" value="Segment"/>
</dbReference>
<comment type="subcellular location">
    <subcellularLocation>
        <location evidence="1">Cell membrane</location>
        <topology evidence="1">Multi-pass membrane protein</topology>
    </subcellularLocation>
</comment>
<evidence type="ECO:0000313" key="9">
    <source>
        <dbReference type="Proteomes" id="UP000033806"/>
    </source>
</evidence>
<keyword evidence="3 6" id="KW-0812">Transmembrane</keyword>
<evidence type="ECO:0000256" key="6">
    <source>
        <dbReference type="SAM" id="Phobius"/>
    </source>
</evidence>
<evidence type="ECO:0000259" key="7">
    <source>
        <dbReference type="Pfam" id="PF01757"/>
    </source>
</evidence>
<feature type="transmembrane region" description="Helical" evidence="6">
    <location>
        <begin position="75"/>
        <end position="93"/>
    </location>
</feature>
<reference evidence="8 9" key="1">
    <citation type="journal article" date="2015" name="BMC Genomics">
        <title>Analysis of whole genome sequencing for the Escherichia coli O157:H7 typing phages.</title>
        <authorList>
            <person name="Cowley L.A."/>
            <person name="Beckett S.J."/>
            <person name="Chase-Topping M."/>
            <person name="Perry N."/>
            <person name="Dallman T.J."/>
            <person name="Gally D.L."/>
            <person name="Jenkins C."/>
        </authorList>
    </citation>
    <scope>NUCLEOTIDE SEQUENCE [LARGE SCALE GENOMIC DNA]</scope>
</reference>
<evidence type="ECO:0000256" key="2">
    <source>
        <dbReference type="ARBA" id="ARBA00022475"/>
    </source>
</evidence>
<dbReference type="GO" id="GO:0005886">
    <property type="term" value="C:plasma membrane"/>
    <property type="evidence" value="ECO:0007669"/>
    <property type="project" value="UniProtKB-SubCell"/>
</dbReference>
<feature type="transmembrane region" description="Helical" evidence="6">
    <location>
        <begin position="310"/>
        <end position="329"/>
    </location>
</feature>
<accession>A0A0F6TJ51</accession>
<feature type="transmembrane region" description="Helical" evidence="6">
    <location>
        <begin position="42"/>
        <end position="63"/>
    </location>
</feature>
<organism evidence="8 9">
    <name type="scientific">Escherichia coli O157 typing phage 10</name>
    <dbReference type="NCBI Taxonomy" id="1508672"/>
    <lineage>
        <taxon>Viruses</taxon>
        <taxon>Duplodnaviria</taxon>
        <taxon>Heunggongvirae</taxon>
        <taxon>Uroviricota</taxon>
        <taxon>Caudoviricetes</taxon>
        <taxon>Uetakevirus</taxon>
        <taxon>Uetakevirus phiV10</taxon>
    </lineage>
</organism>
<keyword evidence="5 6" id="KW-0472">Membrane</keyword>
<dbReference type="EMBL" id="KP869108">
    <property type="protein sequence ID" value="AKE46457.1"/>
    <property type="molecule type" value="Genomic_DNA"/>
</dbReference>
<dbReference type="PANTHER" id="PTHR40074">
    <property type="entry name" value="O-ACETYLTRANSFERASE WECH"/>
    <property type="match status" value="1"/>
</dbReference>
<dbReference type="InterPro" id="IPR002656">
    <property type="entry name" value="Acyl_transf_3_dom"/>
</dbReference>
<gene>
    <name evidence="8" type="primary">yiaH</name>
    <name evidence="8" type="ORF">ECTP10_01628</name>
</gene>
<evidence type="ECO:0000256" key="1">
    <source>
        <dbReference type="ARBA" id="ARBA00004651"/>
    </source>
</evidence>
<evidence type="ECO:0000313" key="8">
    <source>
        <dbReference type="EMBL" id="AKE46457.1"/>
    </source>
</evidence>
<dbReference type="GO" id="GO:0016413">
    <property type="term" value="F:O-acetyltransferase activity"/>
    <property type="evidence" value="ECO:0007669"/>
    <property type="project" value="TreeGrafter"/>
</dbReference>
<feature type="transmembrane region" description="Helical" evidence="6">
    <location>
        <begin position="116"/>
        <end position="136"/>
    </location>
</feature>